<dbReference type="EMBL" id="JAAAIL010001604">
    <property type="protein sequence ID" value="KAG0267760.1"/>
    <property type="molecule type" value="Genomic_DNA"/>
</dbReference>
<dbReference type="AlphaFoldDB" id="A0AAD4H355"/>
<protein>
    <submittedName>
        <fullName evidence="1">Uncharacterized protein</fullName>
    </submittedName>
</protein>
<comment type="caution">
    <text evidence="1">The sequence shown here is derived from an EMBL/GenBank/DDBJ whole genome shotgun (WGS) entry which is preliminary data.</text>
</comment>
<evidence type="ECO:0000313" key="2">
    <source>
        <dbReference type="Proteomes" id="UP001194580"/>
    </source>
</evidence>
<proteinExistence type="predicted"/>
<keyword evidence="2" id="KW-1185">Reference proteome</keyword>
<name>A0AAD4H355_9FUNG</name>
<dbReference type="Proteomes" id="UP001194580">
    <property type="component" value="Unassembled WGS sequence"/>
</dbReference>
<gene>
    <name evidence="1" type="ORF">BGZ95_002781</name>
</gene>
<sequence>MERIATARTVSVMPPRKPAEEPLPGRKFAILTLASVYSGFTVIDHGSDYETGDPPQMRLQGAMNMKEVVNARAVQKVIISFLEDRPCSAKAEVLKEKKMVHQTLTTLIRRTYEVGLTWITSNGAAYLSPAGMRASVLWTVDGRVRPQSECRDRNPLE</sequence>
<reference evidence="1" key="1">
    <citation type="journal article" date="2020" name="Fungal Divers.">
        <title>Resolving the Mortierellaceae phylogeny through synthesis of multi-gene phylogenetics and phylogenomics.</title>
        <authorList>
            <person name="Vandepol N."/>
            <person name="Liber J."/>
            <person name="Desiro A."/>
            <person name="Na H."/>
            <person name="Kennedy M."/>
            <person name="Barry K."/>
            <person name="Grigoriev I.V."/>
            <person name="Miller A.N."/>
            <person name="O'Donnell K."/>
            <person name="Stajich J.E."/>
            <person name="Bonito G."/>
        </authorList>
    </citation>
    <scope>NUCLEOTIDE SEQUENCE</scope>
    <source>
        <strain evidence="1">NRRL 28262</strain>
    </source>
</reference>
<evidence type="ECO:0000313" key="1">
    <source>
        <dbReference type="EMBL" id="KAG0267760.1"/>
    </source>
</evidence>
<organism evidence="1 2">
    <name type="scientific">Linnemannia exigua</name>
    <dbReference type="NCBI Taxonomy" id="604196"/>
    <lineage>
        <taxon>Eukaryota</taxon>
        <taxon>Fungi</taxon>
        <taxon>Fungi incertae sedis</taxon>
        <taxon>Mucoromycota</taxon>
        <taxon>Mortierellomycotina</taxon>
        <taxon>Mortierellomycetes</taxon>
        <taxon>Mortierellales</taxon>
        <taxon>Mortierellaceae</taxon>
        <taxon>Linnemannia</taxon>
    </lineage>
</organism>
<accession>A0AAD4H355</accession>